<dbReference type="AlphaFoldDB" id="A0A9Q0KGV3"/>
<gene>
    <name evidence="1" type="ORF">NE237_003366</name>
</gene>
<name>A0A9Q0KGV3_9MAGN</name>
<accession>A0A9Q0KGV3</accession>
<dbReference type="EMBL" id="JAMYWD010000005">
    <property type="protein sequence ID" value="KAJ4970267.1"/>
    <property type="molecule type" value="Genomic_DNA"/>
</dbReference>
<comment type="caution">
    <text evidence="1">The sequence shown here is derived from an EMBL/GenBank/DDBJ whole genome shotgun (WGS) entry which is preliminary data.</text>
</comment>
<evidence type="ECO:0000313" key="2">
    <source>
        <dbReference type="Proteomes" id="UP001141806"/>
    </source>
</evidence>
<protein>
    <submittedName>
        <fullName evidence="1">Uncharacterized protein</fullName>
    </submittedName>
</protein>
<keyword evidence="2" id="KW-1185">Reference proteome</keyword>
<sequence>MSKQKNDSRLKDLEGKKMALPYLSCATGTFLSEIRVRNWDRTLPISHCLFSEPELAEICILCEYLKLYCCASGKELTSRNLLSCAAQIHPLGFAGGSSPPKYLGLPVDFEVTKTELFLRSQ</sequence>
<reference evidence="1" key="1">
    <citation type="journal article" date="2023" name="Plant J.">
        <title>The genome of the king protea, Protea cynaroides.</title>
        <authorList>
            <person name="Chang J."/>
            <person name="Duong T.A."/>
            <person name="Schoeman C."/>
            <person name="Ma X."/>
            <person name="Roodt D."/>
            <person name="Barker N."/>
            <person name="Li Z."/>
            <person name="Van de Peer Y."/>
            <person name="Mizrachi E."/>
        </authorList>
    </citation>
    <scope>NUCLEOTIDE SEQUENCE</scope>
    <source>
        <tissue evidence="1">Young leaves</tissue>
    </source>
</reference>
<proteinExistence type="predicted"/>
<dbReference type="Proteomes" id="UP001141806">
    <property type="component" value="Unassembled WGS sequence"/>
</dbReference>
<organism evidence="1 2">
    <name type="scientific">Protea cynaroides</name>
    <dbReference type="NCBI Taxonomy" id="273540"/>
    <lineage>
        <taxon>Eukaryota</taxon>
        <taxon>Viridiplantae</taxon>
        <taxon>Streptophyta</taxon>
        <taxon>Embryophyta</taxon>
        <taxon>Tracheophyta</taxon>
        <taxon>Spermatophyta</taxon>
        <taxon>Magnoliopsida</taxon>
        <taxon>Proteales</taxon>
        <taxon>Proteaceae</taxon>
        <taxon>Protea</taxon>
    </lineage>
</organism>
<evidence type="ECO:0000313" key="1">
    <source>
        <dbReference type="EMBL" id="KAJ4970267.1"/>
    </source>
</evidence>